<dbReference type="EMBL" id="CM056814">
    <property type="protein sequence ID" value="KAJ8626448.1"/>
    <property type="molecule type" value="Genomic_DNA"/>
</dbReference>
<evidence type="ECO:0000313" key="1">
    <source>
        <dbReference type="EMBL" id="KAJ8626448.1"/>
    </source>
</evidence>
<protein>
    <submittedName>
        <fullName evidence="1">Uncharacterized protein</fullName>
    </submittedName>
</protein>
<name>A0ACC2KZ85_PERAE</name>
<keyword evidence="2" id="KW-1185">Reference proteome</keyword>
<comment type="caution">
    <text evidence="1">The sequence shown here is derived from an EMBL/GenBank/DDBJ whole genome shotgun (WGS) entry which is preliminary data.</text>
</comment>
<organism evidence="1 2">
    <name type="scientific">Persea americana</name>
    <name type="common">Avocado</name>
    <dbReference type="NCBI Taxonomy" id="3435"/>
    <lineage>
        <taxon>Eukaryota</taxon>
        <taxon>Viridiplantae</taxon>
        <taxon>Streptophyta</taxon>
        <taxon>Embryophyta</taxon>
        <taxon>Tracheophyta</taxon>
        <taxon>Spermatophyta</taxon>
        <taxon>Magnoliopsida</taxon>
        <taxon>Magnoliidae</taxon>
        <taxon>Laurales</taxon>
        <taxon>Lauraceae</taxon>
        <taxon>Persea</taxon>
    </lineage>
</organism>
<accession>A0ACC2KZ85</accession>
<reference evidence="1 2" key="1">
    <citation type="journal article" date="2022" name="Hortic Res">
        <title>A haplotype resolved chromosomal level avocado genome allows analysis of novel avocado genes.</title>
        <authorList>
            <person name="Nath O."/>
            <person name="Fletcher S.J."/>
            <person name="Hayward A."/>
            <person name="Shaw L.M."/>
            <person name="Masouleh A.K."/>
            <person name="Furtado A."/>
            <person name="Henry R.J."/>
            <person name="Mitter N."/>
        </authorList>
    </citation>
    <scope>NUCLEOTIDE SEQUENCE [LARGE SCALE GENOMIC DNA]</scope>
    <source>
        <strain evidence="2">cv. Hass</strain>
    </source>
</reference>
<sequence length="686" mass="77721">MISPSKKSIRHFSTDWLKIQCTTIEKSKQAHAFLLRNHLFQNNRATSKILSFLAISQSGDLNYARKIFTQMSNPDMFNWNTIIRGYARSHDPSEAISLYHLMTQSRVTPDNYTYPFVLTACARLRSLDLGRRFHAEILKVGLESDLFVFNSLIQMYASCSSLGDAQRLFDQSPHRDVVTWNVMIGGYVHEGLCHKAFDCFEEMKEMGLVSPDMVTMISLVSACTRLGDLDRGRFFHSHSKELGLDMDLNLGNAILDMYCKCGDLVSAQPVFNEMCKRDASTWTSMISGLSSSGYFQESLILFQQMQSEKVRPDEMTLVCLLSSCAQMGALDQGKYIHLLIERYLVEQDIILGTALVDMYAKCGSLDLALQVFSKMRERNVFTWNVMIGGLAMHGDGQRAMNLFEQMKFEGVVPDDVTFIAVLSACSHAGLVDAGLKNFSAMKDVHCIQPRMEHYGCVVDLLCRAGKVDQALVFIENMPFRPNAILWATLLGACRMHKHFVLAEMIGKRVIELEPESCGRYVLLSNLYASASRWDDALTIRKQMKSKGIEKTAGCSWIEVNGMVHQFFAGDRSHFQTELVYMMVEQMCQRVKLAGHVSGTAEVLFDIEEEEKEHSLLLHSEKLAIAFGLMSTSPGLQIRIVKNLRVCNDCHSFIKVISKVFDREIVARDQSRFHHFRQGSCSCMDFW</sequence>
<dbReference type="Proteomes" id="UP001234297">
    <property type="component" value="Chromosome 6"/>
</dbReference>
<gene>
    <name evidence="1" type="ORF">MRB53_019755</name>
</gene>
<proteinExistence type="predicted"/>
<evidence type="ECO:0000313" key="2">
    <source>
        <dbReference type="Proteomes" id="UP001234297"/>
    </source>
</evidence>